<keyword evidence="1" id="KW-1133">Transmembrane helix</keyword>
<proteinExistence type="predicted"/>
<keyword evidence="1" id="KW-0812">Transmembrane</keyword>
<protein>
    <recommendedName>
        <fullName evidence="2">SAF domain-containing protein</fullName>
    </recommendedName>
</protein>
<dbReference type="EMBL" id="BARS01048252">
    <property type="protein sequence ID" value="GAG34557.1"/>
    <property type="molecule type" value="Genomic_DNA"/>
</dbReference>
<sequence>MSKTPLSGSSRMTTQRFVLIAGVVCGLIAAILVFAIVAQSGGSEGDGSLSVVVAKQDIPAQSRLIADILDIKTLPADEVNPEAFTARSQVVNRITGQAITAGDQILPTMVSDRAGESLAFTIGAGKRAVSIEVKESVTAGGNVQPGDQVDVVGIFALDKDADVTALLAVVAPGGDAVVTPFGTDRNLTVTLLQDVKVLAVGQSLVKSEEETTTRVTQPETDAEG</sequence>
<dbReference type="InterPro" id="IPR031571">
    <property type="entry name" value="RcpC_dom"/>
</dbReference>
<evidence type="ECO:0000313" key="3">
    <source>
        <dbReference type="EMBL" id="GAG34557.1"/>
    </source>
</evidence>
<comment type="caution">
    <text evidence="3">The sequence shown here is derived from an EMBL/GenBank/DDBJ whole genome shotgun (WGS) entry which is preliminary data.</text>
</comment>
<feature type="transmembrane region" description="Helical" evidence="1">
    <location>
        <begin position="17"/>
        <end position="38"/>
    </location>
</feature>
<feature type="domain" description="SAF" evidence="2">
    <location>
        <begin position="49"/>
        <end position="111"/>
    </location>
</feature>
<keyword evidence="1" id="KW-0472">Membrane</keyword>
<name>X0XGN7_9ZZZZ</name>
<dbReference type="Gene3D" id="3.90.1210.10">
    <property type="entry name" value="Antifreeze-like/N-acetylneuraminic acid synthase C-terminal domain"/>
    <property type="match status" value="1"/>
</dbReference>
<organism evidence="3">
    <name type="scientific">marine sediment metagenome</name>
    <dbReference type="NCBI Taxonomy" id="412755"/>
    <lineage>
        <taxon>unclassified sequences</taxon>
        <taxon>metagenomes</taxon>
        <taxon>ecological metagenomes</taxon>
    </lineage>
</organism>
<accession>X0XGN7</accession>
<dbReference type="InterPro" id="IPR013974">
    <property type="entry name" value="SAF"/>
</dbReference>
<evidence type="ECO:0000259" key="2">
    <source>
        <dbReference type="SMART" id="SM00858"/>
    </source>
</evidence>
<evidence type="ECO:0000256" key="1">
    <source>
        <dbReference type="SAM" id="Phobius"/>
    </source>
</evidence>
<dbReference type="Pfam" id="PF16976">
    <property type="entry name" value="RcpC"/>
    <property type="match status" value="1"/>
</dbReference>
<gene>
    <name evidence="3" type="ORF">S01H1_72364</name>
</gene>
<dbReference type="InterPro" id="IPR017592">
    <property type="entry name" value="Pilus_assmbl_Flp-typ_CpaB"/>
</dbReference>
<feature type="non-terminal residue" evidence="3">
    <location>
        <position position="224"/>
    </location>
</feature>
<dbReference type="Pfam" id="PF08666">
    <property type="entry name" value="SAF"/>
    <property type="match status" value="1"/>
</dbReference>
<reference evidence="3" key="1">
    <citation type="journal article" date="2014" name="Front. Microbiol.">
        <title>High frequency of phylogenetically diverse reductive dehalogenase-homologous genes in deep subseafloor sedimentary metagenomes.</title>
        <authorList>
            <person name="Kawai M."/>
            <person name="Futagami T."/>
            <person name="Toyoda A."/>
            <person name="Takaki Y."/>
            <person name="Nishi S."/>
            <person name="Hori S."/>
            <person name="Arai W."/>
            <person name="Tsubouchi T."/>
            <person name="Morono Y."/>
            <person name="Uchiyama I."/>
            <person name="Ito T."/>
            <person name="Fujiyama A."/>
            <person name="Inagaki F."/>
            <person name="Takami H."/>
        </authorList>
    </citation>
    <scope>NUCLEOTIDE SEQUENCE</scope>
    <source>
        <strain evidence="3">Expedition CK06-06</strain>
    </source>
</reference>
<dbReference type="NCBIfam" id="TIGR03177">
    <property type="entry name" value="pilus_cpaB"/>
    <property type="match status" value="1"/>
</dbReference>
<dbReference type="CDD" id="cd11614">
    <property type="entry name" value="SAF_CpaB_FlgA_like"/>
    <property type="match status" value="1"/>
</dbReference>
<dbReference type="SMART" id="SM00858">
    <property type="entry name" value="SAF"/>
    <property type="match status" value="1"/>
</dbReference>
<dbReference type="AlphaFoldDB" id="X0XGN7"/>